<reference evidence="2 3" key="1">
    <citation type="submission" date="2019-07" db="EMBL/GenBank/DDBJ databases">
        <authorList>
            <person name="Zhu P."/>
        </authorList>
    </citation>
    <scope>NUCLEOTIDE SEQUENCE [LARGE SCALE GENOMIC DNA]</scope>
    <source>
        <strain evidence="2 3">SSL-25</strain>
    </source>
</reference>
<evidence type="ECO:0000313" key="2">
    <source>
        <dbReference type="EMBL" id="QDY81391.1"/>
    </source>
</evidence>
<dbReference type="SUPFAM" id="SSF52799">
    <property type="entry name" value="(Phosphotyrosine protein) phosphatases II"/>
    <property type="match status" value="1"/>
</dbReference>
<dbReference type="Gene3D" id="3.90.190.10">
    <property type="entry name" value="Protein tyrosine phosphatase superfamily"/>
    <property type="match status" value="1"/>
</dbReference>
<dbReference type="OrthoDB" id="5197106at2"/>
<protein>
    <submittedName>
        <fullName evidence="2">Dual specificity protein phosphatase family protein</fullName>
    </submittedName>
</protein>
<dbReference type="Proteomes" id="UP000320580">
    <property type="component" value="Chromosome"/>
</dbReference>
<dbReference type="EMBL" id="CP042266">
    <property type="protein sequence ID" value="QDY81391.1"/>
    <property type="molecule type" value="Genomic_DNA"/>
</dbReference>
<dbReference type="AlphaFoldDB" id="A0A5B8JN80"/>
<dbReference type="InterPro" id="IPR000387">
    <property type="entry name" value="Tyr_Pase_dom"/>
</dbReference>
<feature type="domain" description="Tyrosine specific protein phosphatases" evidence="1">
    <location>
        <begin position="70"/>
        <end position="130"/>
    </location>
</feature>
<sequence>MPGPQAPWDEIVPGLWMGGHYWTDPAGELQPVVVGGEFDLVVSLFTRSGHGPQPGTEHLVAEIPDAPLSADQIGAVQQLAHATAHAVQNERTALVRCHSGYNRSGLVVAQALIHLGWEAATVIQLVQERRSPWALNNAAFRSYLTSGLDVARLLTGLRG</sequence>
<dbReference type="PROSITE" id="PS50056">
    <property type="entry name" value="TYR_PHOSPHATASE_2"/>
    <property type="match status" value="1"/>
</dbReference>
<dbReference type="KEGG" id="sqz:FQU76_29775"/>
<organism evidence="2 3">
    <name type="scientific">Streptomyces qinzhouensis</name>
    <dbReference type="NCBI Taxonomy" id="2599401"/>
    <lineage>
        <taxon>Bacteria</taxon>
        <taxon>Bacillati</taxon>
        <taxon>Actinomycetota</taxon>
        <taxon>Actinomycetes</taxon>
        <taxon>Kitasatosporales</taxon>
        <taxon>Streptomycetaceae</taxon>
        <taxon>Streptomyces</taxon>
    </lineage>
</organism>
<evidence type="ECO:0000313" key="3">
    <source>
        <dbReference type="Proteomes" id="UP000320580"/>
    </source>
</evidence>
<accession>A0A5B8JN80</accession>
<gene>
    <name evidence="2" type="ORF">FQU76_29775</name>
</gene>
<keyword evidence="3" id="KW-1185">Reference proteome</keyword>
<evidence type="ECO:0000259" key="1">
    <source>
        <dbReference type="PROSITE" id="PS50056"/>
    </source>
</evidence>
<dbReference type="InterPro" id="IPR029021">
    <property type="entry name" value="Prot-tyrosine_phosphatase-like"/>
</dbReference>
<proteinExistence type="predicted"/>
<name>A0A5B8JN80_9ACTN</name>